<dbReference type="GO" id="GO:0005829">
    <property type="term" value="C:cytosol"/>
    <property type="evidence" value="ECO:0007669"/>
    <property type="project" value="TreeGrafter"/>
</dbReference>
<dbReference type="GO" id="GO:0004497">
    <property type="term" value="F:monooxygenase activity"/>
    <property type="evidence" value="ECO:0007669"/>
    <property type="project" value="UniProtKB-KW"/>
</dbReference>
<dbReference type="RefSeq" id="WP_061605576.1">
    <property type="nucleotide sequence ID" value="NZ_JEMA01000168.1"/>
</dbReference>
<evidence type="ECO:0000313" key="2">
    <source>
        <dbReference type="EMBL" id="KYF73779.1"/>
    </source>
</evidence>
<dbReference type="EMBL" id="JEMA01000168">
    <property type="protein sequence ID" value="KYF73779.1"/>
    <property type="molecule type" value="Genomic_DNA"/>
</dbReference>
<name>A0A150R0N5_SORCE</name>
<dbReference type="InterPro" id="IPR007138">
    <property type="entry name" value="ABM_dom"/>
</dbReference>
<proteinExistence type="predicted"/>
<protein>
    <submittedName>
        <fullName evidence="2">Antibiotic biosynthesis monooxygenase</fullName>
    </submittedName>
</protein>
<comment type="caution">
    <text evidence="2">The sequence shown here is derived from an EMBL/GenBank/DDBJ whole genome shotgun (WGS) entry which is preliminary data.</text>
</comment>
<reference evidence="2 3" key="1">
    <citation type="submission" date="2014-02" db="EMBL/GenBank/DDBJ databases">
        <title>The small core and large imbalanced accessory genome model reveals a collaborative survival strategy of Sorangium cellulosum strains in nature.</title>
        <authorList>
            <person name="Han K."/>
            <person name="Peng R."/>
            <person name="Blom J."/>
            <person name="Li Y.-Z."/>
        </authorList>
    </citation>
    <scope>NUCLEOTIDE SEQUENCE [LARGE SCALE GENOMIC DNA]</scope>
    <source>
        <strain evidence="2 3">So0008-312</strain>
    </source>
</reference>
<evidence type="ECO:0000313" key="3">
    <source>
        <dbReference type="Proteomes" id="UP000075260"/>
    </source>
</evidence>
<dbReference type="Pfam" id="PF03992">
    <property type="entry name" value="ABM"/>
    <property type="match status" value="1"/>
</dbReference>
<dbReference type="PANTHER" id="PTHR33336:SF1">
    <property type="entry name" value="(4S)-4-HYDROXY-5-PHOSPHONOOXYPENTANE-2,3-DIONE ISOMERASE"/>
    <property type="match status" value="1"/>
</dbReference>
<organism evidence="2 3">
    <name type="scientific">Sorangium cellulosum</name>
    <name type="common">Polyangium cellulosum</name>
    <dbReference type="NCBI Taxonomy" id="56"/>
    <lineage>
        <taxon>Bacteria</taxon>
        <taxon>Pseudomonadati</taxon>
        <taxon>Myxococcota</taxon>
        <taxon>Polyangia</taxon>
        <taxon>Polyangiales</taxon>
        <taxon>Polyangiaceae</taxon>
        <taxon>Sorangium</taxon>
    </lineage>
</organism>
<dbReference type="SUPFAM" id="SSF54909">
    <property type="entry name" value="Dimeric alpha+beta barrel"/>
    <property type="match status" value="1"/>
</dbReference>
<gene>
    <name evidence="2" type="ORF">BE15_47670</name>
</gene>
<dbReference type="InterPro" id="IPR011008">
    <property type="entry name" value="Dimeric_a/b-barrel"/>
</dbReference>
<dbReference type="Gene3D" id="3.30.70.100">
    <property type="match status" value="1"/>
</dbReference>
<dbReference type="Proteomes" id="UP000075260">
    <property type="component" value="Unassembled WGS sequence"/>
</dbReference>
<keyword evidence="2" id="KW-0560">Oxidoreductase</keyword>
<sequence>MPNSLLIVHVHVHVKPERVDAFRQATIENARESVKEPGIARFDVGQDLDDPTRFVLVEVYRNKEAPAAHKETEHYKRWRDTVADMMAEPRTSRKYVNVSPDDAGY</sequence>
<dbReference type="OrthoDB" id="9812192at2"/>
<accession>A0A150R0N5</accession>
<dbReference type="PANTHER" id="PTHR33336">
    <property type="entry name" value="QUINOL MONOOXYGENASE YGIN-RELATED"/>
    <property type="match status" value="1"/>
</dbReference>
<dbReference type="PROSITE" id="PS51725">
    <property type="entry name" value="ABM"/>
    <property type="match status" value="1"/>
</dbReference>
<feature type="domain" description="ABM" evidence="1">
    <location>
        <begin position="6"/>
        <end position="96"/>
    </location>
</feature>
<keyword evidence="2" id="KW-0503">Monooxygenase</keyword>
<evidence type="ECO:0000259" key="1">
    <source>
        <dbReference type="PROSITE" id="PS51725"/>
    </source>
</evidence>
<dbReference type="InterPro" id="IPR050744">
    <property type="entry name" value="AI-2_Isomerase_LsrG"/>
</dbReference>
<dbReference type="AlphaFoldDB" id="A0A150R0N5"/>